<evidence type="ECO:0000256" key="6">
    <source>
        <dbReference type="ARBA" id="ARBA00023136"/>
    </source>
</evidence>
<gene>
    <name evidence="7" type="ORF">PF021_01520</name>
</gene>
<reference evidence="7 8" key="1">
    <citation type="submission" date="2023-01" db="EMBL/GenBank/DDBJ databases">
        <title>Description of Helicobacter ibis sp. nov. isolated from faecal droppings of black-faced ibis (Theristicus melanopis).</title>
        <authorList>
            <person name="Lopez-Cantillo M."/>
            <person name="Vidal-Veuthey B."/>
            <person name="Mella A."/>
            <person name="De La Haba R."/>
            <person name="Collado L."/>
        </authorList>
    </citation>
    <scope>NUCLEOTIDE SEQUENCE [LARGE SCALE GENOMIC DNA]</scope>
    <source>
        <strain evidence="7 8">A82</strain>
    </source>
</reference>
<keyword evidence="5" id="KW-0777">Teichoic acid biosynthesis</keyword>
<dbReference type="RefSeq" id="WP_271020642.1">
    <property type="nucleotide sequence ID" value="NZ_JAQHXR010000001.1"/>
</dbReference>
<evidence type="ECO:0000256" key="3">
    <source>
        <dbReference type="ARBA" id="ARBA00022475"/>
    </source>
</evidence>
<sequence>MTAQDRVDFYSKELKQKIQSVLKKDKKNIVVMCFYDTYRSQYGTLLKKLRKKYNVIAIVPQMLHDDLEKSVNEVIVAYWRFFDNNITYYFYLDIDGIDLILTADGVGYENGKIDREFLNKNVKKMYIPHSLLLPTASSDSFMDYIIIPTTISKDGYEKAGNKAKLLECGYPKLDFAISNYKHESKNIISYISTLKFVSSNDLKTTNLVAGFESSILEWLLENTSYNISYRAHPMNSKNNHIIYSLIKKKYENNKRISIDMTDGNVFCNFSDFIITDYSTSAFTYSFSTLRPSFCIAPYNNIPVYNESFQKIGGLASNFKQLGEMIENIDFESYKQKIQEFRDEILFNPLKSSDYICEQIDKILAGE</sequence>
<dbReference type="Pfam" id="PF04464">
    <property type="entry name" value="Glyphos_transf"/>
    <property type="match status" value="1"/>
</dbReference>
<keyword evidence="6" id="KW-0472">Membrane</keyword>
<dbReference type="Gene3D" id="3.40.50.11820">
    <property type="match status" value="1"/>
</dbReference>
<evidence type="ECO:0000256" key="2">
    <source>
        <dbReference type="ARBA" id="ARBA00010488"/>
    </source>
</evidence>
<dbReference type="Proteomes" id="UP001210261">
    <property type="component" value="Unassembled WGS sequence"/>
</dbReference>
<evidence type="ECO:0000313" key="7">
    <source>
        <dbReference type="EMBL" id="MDA3968350.1"/>
    </source>
</evidence>
<dbReference type="InterPro" id="IPR043149">
    <property type="entry name" value="TagF_N"/>
</dbReference>
<keyword evidence="4" id="KW-0808">Transferase</keyword>
<keyword evidence="8" id="KW-1185">Reference proteome</keyword>
<dbReference type="InterPro" id="IPR043148">
    <property type="entry name" value="TagF_C"/>
</dbReference>
<dbReference type="InterPro" id="IPR007554">
    <property type="entry name" value="Glycerophosphate_synth"/>
</dbReference>
<proteinExistence type="inferred from homology"/>
<comment type="similarity">
    <text evidence="2">Belongs to the CDP-glycerol glycerophosphotransferase family.</text>
</comment>
<dbReference type="EMBL" id="JAQHXR010000001">
    <property type="protein sequence ID" value="MDA3968350.1"/>
    <property type="molecule type" value="Genomic_DNA"/>
</dbReference>
<evidence type="ECO:0000256" key="5">
    <source>
        <dbReference type="ARBA" id="ARBA00022944"/>
    </source>
</evidence>
<evidence type="ECO:0000313" key="8">
    <source>
        <dbReference type="Proteomes" id="UP001210261"/>
    </source>
</evidence>
<protein>
    <submittedName>
        <fullName evidence="7">CDP-glycerol glycerophosphotransferase family protein</fullName>
    </submittedName>
</protein>
<accession>A0ABT4VDX3</accession>
<dbReference type="Gene3D" id="3.40.50.12580">
    <property type="match status" value="1"/>
</dbReference>
<comment type="subcellular location">
    <subcellularLocation>
        <location evidence="1">Cell membrane</location>
        <topology evidence="1">Peripheral membrane protein</topology>
    </subcellularLocation>
</comment>
<name>A0ABT4VDX3_9HELI</name>
<evidence type="ECO:0000256" key="1">
    <source>
        <dbReference type="ARBA" id="ARBA00004202"/>
    </source>
</evidence>
<organism evidence="7 8">
    <name type="scientific">Helicobacter ibis</name>
    <dbReference type="NCBI Taxonomy" id="2962633"/>
    <lineage>
        <taxon>Bacteria</taxon>
        <taxon>Pseudomonadati</taxon>
        <taxon>Campylobacterota</taxon>
        <taxon>Epsilonproteobacteria</taxon>
        <taxon>Campylobacterales</taxon>
        <taxon>Helicobacteraceae</taxon>
        <taxon>Helicobacter</taxon>
    </lineage>
</organism>
<evidence type="ECO:0000256" key="4">
    <source>
        <dbReference type="ARBA" id="ARBA00022679"/>
    </source>
</evidence>
<comment type="caution">
    <text evidence="7">The sequence shown here is derived from an EMBL/GenBank/DDBJ whole genome shotgun (WGS) entry which is preliminary data.</text>
</comment>
<keyword evidence="3" id="KW-1003">Cell membrane</keyword>